<dbReference type="CDD" id="cd03506">
    <property type="entry name" value="Delta6-FADS-like"/>
    <property type="match status" value="1"/>
</dbReference>
<reference evidence="4 5" key="1">
    <citation type="submission" date="2024-10" db="EMBL/GenBank/DDBJ databases">
        <title>Updated reference genomes for cyclostephanoid diatoms.</title>
        <authorList>
            <person name="Roberts W.R."/>
            <person name="Alverson A.J."/>
        </authorList>
    </citation>
    <scope>NUCLEOTIDE SEQUENCE [LARGE SCALE GENOMIC DNA]</scope>
    <source>
        <strain evidence="4 5">AJA228-03</strain>
    </source>
</reference>
<dbReference type="PANTHER" id="PTHR19353:SF19">
    <property type="entry name" value="DELTA(5) FATTY ACID DESATURASE C-RELATED"/>
    <property type="match status" value="1"/>
</dbReference>
<dbReference type="PIRSF" id="PIRSF015921">
    <property type="entry name" value="FA_sphinglp_des"/>
    <property type="match status" value="1"/>
</dbReference>
<evidence type="ECO:0000313" key="5">
    <source>
        <dbReference type="Proteomes" id="UP001530377"/>
    </source>
</evidence>
<dbReference type="Pfam" id="PF00487">
    <property type="entry name" value="FA_desaturase"/>
    <property type="match status" value="1"/>
</dbReference>
<protein>
    <recommendedName>
        <fullName evidence="3">Cytochrome b5 heme-binding domain-containing protein</fullName>
    </recommendedName>
</protein>
<feature type="transmembrane region" description="Helical" evidence="2">
    <location>
        <begin position="165"/>
        <end position="185"/>
    </location>
</feature>
<dbReference type="InterPro" id="IPR012171">
    <property type="entry name" value="Fatty_acid_desaturase"/>
</dbReference>
<evidence type="ECO:0000256" key="2">
    <source>
        <dbReference type="SAM" id="Phobius"/>
    </source>
</evidence>
<gene>
    <name evidence="4" type="ORF">ACHAXA_006487</name>
</gene>
<dbReference type="EMBL" id="JALLPB020000099">
    <property type="protein sequence ID" value="KAL3817598.1"/>
    <property type="molecule type" value="Genomic_DNA"/>
</dbReference>
<feature type="region of interest" description="Disordered" evidence="1">
    <location>
        <begin position="1"/>
        <end position="24"/>
    </location>
</feature>
<evidence type="ECO:0000259" key="3">
    <source>
        <dbReference type="PROSITE" id="PS50255"/>
    </source>
</evidence>
<organism evidence="4 5">
    <name type="scientific">Cyclostephanos tholiformis</name>
    <dbReference type="NCBI Taxonomy" id="382380"/>
    <lineage>
        <taxon>Eukaryota</taxon>
        <taxon>Sar</taxon>
        <taxon>Stramenopiles</taxon>
        <taxon>Ochrophyta</taxon>
        <taxon>Bacillariophyta</taxon>
        <taxon>Coscinodiscophyceae</taxon>
        <taxon>Thalassiosirophycidae</taxon>
        <taxon>Stephanodiscales</taxon>
        <taxon>Stephanodiscaceae</taxon>
        <taxon>Cyclostephanos</taxon>
    </lineage>
</organism>
<sequence length="561" mass="62315">MCKPNPSGANSDAGMKKSVDPSVVSKKRIITRSELACHNQPSSAWCAIHSSAGGMTKKEKGEGEDDGSGGGGGYIVLDVTNFASVHPGGDLVLLAAGKDASVLFETYHPRGVPRSIVEKLRIGTMEDGSFTSFYSWESDFYSTLKSRVVGRLEERGLSRRGSLGIQVKAIFLLVGFWYSLLNMYLGMNRAFLASALWSMSMGIFAALIGTNIQHDGNHGAFARAKYVNKVAGWTMDMIGASAFTWEIQHMLGHHPYTNVLDMVEEERKGMGVDCKLEEKDQESDPDVFSSFPLMRMHPLHVPSWYHRYQHMYAPVLFAVMTLAKVFQQDFEVATSRRLYHIDANVRYGSGWNVARFWIMKLVSMSYMLGLPMYLHGPARGLGLFVIGHLACGELLATMFIVNHVIEGVSYGRKVPNGCGDRNNDNDDGKKVCKPTTMMGDTPMERTREMAHERIARGGGGVDETKALPSVPFNDWAAVQCQTSVNWAPGSWFWNHFSGGLSHQIEHHLFPSICHTNYVHIQDVVESTCMEYGVPYQSEPSLWVAYGKMINHLKCLGRGKIE</sequence>
<evidence type="ECO:0000313" key="4">
    <source>
        <dbReference type="EMBL" id="KAL3817598.1"/>
    </source>
</evidence>
<comment type="caution">
    <text evidence="4">The sequence shown here is derived from an EMBL/GenBank/DDBJ whole genome shotgun (WGS) entry which is preliminary data.</text>
</comment>
<dbReference type="PANTHER" id="PTHR19353">
    <property type="entry name" value="FATTY ACID DESATURASE 2"/>
    <property type="match status" value="1"/>
</dbReference>
<dbReference type="PROSITE" id="PS50255">
    <property type="entry name" value="CYTOCHROME_B5_2"/>
    <property type="match status" value="1"/>
</dbReference>
<dbReference type="AlphaFoldDB" id="A0ABD3RZD3"/>
<dbReference type="GO" id="GO:0042759">
    <property type="term" value="P:long-chain fatty acid biosynthetic process"/>
    <property type="evidence" value="ECO:0007669"/>
    <property type="project" value="UniProtKB-ARBA"/>
</dbReference>
<keyword evidence="2" id="KW-1133">Transmembrane helix</keyword>
<dbReference type="GO" id="GO:0006636">
    <property type="term" value="P:unsaturated fatty acid biosynthetic process"/>
    <property type="evidence" value="ECO:0007669"/>
    <property type="project" value="UniProtKB-ARBA"/>
</dbReference>
<feature type="region of interest" description="Disordered" evidence="1">
    <location>
        <begin position="419"/>
        <end position="441"/>
    </location>
</feature>
<keyword evidence="2" id="KW-0472">Membrane</keyword>
<proteinExistence type="predicted"/>
<feature type="domain" description="Cytochrome b5 heme-binding" evidence="3">
    <location>
        <begin position="27"/>
        <end position="126"/>
    </location>
</feature>
<name>A0ABD3RZD3_9STRA</name>
<dbReference type="Pfam" id="PF00173">
    <property type="entry name" value="Cyt-b5"/>
    <property type="match status" value="1"/>
</dbReference>
<dbReference type="Proteomes" id="UP001530377">
    <property type="component" value="Unassembled WGS sequence"/>
</dbReference>
<keyword evidence="2" id="KW-0812">Transmembrane</keyword>
<feature type="transmembrane region" description="Helical" evidence="2">
    <location>
        <begin position="191"/>
        <end position="209"/>
    </location>
</feature>
<dbReference type="Gene3D" id="3.10.120.10">
    <property type="entry name" value="Cytochrome b5-like heme/steroid binding domain"/>
    <property type="match status" value="1"/>
</dbReference>
<keyword evidence="5" id="KW-1185">Reference proteome</keyword>
<feature type="transmembrane region" description="Helical" evidence="2">
    <location>
        <begin position="356"/>
        <end position="374"/>
    </location>
</feature>
<dbReference type="SUPFAM" id="SSF55856">
    <property type="entry name" value="Cytochrome b5-like heme/steroid binding domain"/>
    <property type="match status" value="1"/>
</dbReference>
<dbReference type="InterPro" id="IPR036400">
    <property type="entry name" value="Cyt_B5-like_heme/steroid_sf"/>
</dbReference>
<accession>A0ABD3RZD3</accession>
<dbReference type="SMART" id="SM01117">
    <property type="entry name" value="Cyt-b5"/>
    <property type="match status" value="1"/>
</dbReference>
<evidence type="ECO:0000256" key="1">
    <source>
        <dbReference type="SAM" id="MobiDB-lite"/>
    </source>
</evidence>
<feature type="transmembrane region" description="Helical" evidence="2">
    <location>
        <begin position="380"/>
        <end position="405"/>
    </location>
</feature>
<dbReference type="GO" id="GO:0016717">
    <property type="term" value="F:oxidoreductase activity, acting on paired donors, with oxidation of a pair of donors resulting in the reduction of molecular oxygen to two molecules of water"/>
    <property type="evidence" value="ECO:0007669"/>
    <property type="project" value="UniProtKB-ARBA"/>
</dbReference>
<dbReference type="InterPro" id="IPR001199">
    <property type="entry name" value="Cyt_B5-like_heme/steroid-bd"/>
</dbReference>
<feature type="compositionally biased region" description="Basic and acidic residues" evidence="1">
    <location>
        <begin position="421"/>
        <end position="430"/>
    </location>
</feature>
<dbReference type="InterPro" id="IPR005804">
    <property type="entry name" value="FA_desaturase_dom"/>
</dbReference>